<dbReference type="GO" id="GO:0003700">
    <property type="term" value="F:DNA-binding transcription factor activity"/>
    <property type="evidence" value="ECO:0007669"/>
    <property type="project" value="InterPro"/>
</dbReference>
<dbReference type="STRING" id="163.SAMN04487775_11177"/>
<feature type="domain" description="HTH marR-type" evidence="1">
    <location>
        <begin position="21"/>
        <end position="153"/>
    </location>
</feature>
<dbReference type="SUPFAM" id="SSF46785">
    <property type="entry name" value="Winged helix' DNA-binding domain"/>
    <property type="match status" value="1"/>
</dbReference>
<proteinExistence type="predicted"/>
<reference evidence="2 3" key="1">
    <citation type="submission" date="2016-10" db="EMBL/GenBank/DDBJ databases">
        <authorList>
            <person name="de Groot N.N."/>
        </authorList>
    </citation>
    <scope>NUCLEOTIDE SEQUENCE [LARGE SCALE GENOMIC DNA]</scope>
    <source>
        <strain evidence="2 3">B25</strain>
    </source>
</reference>
<keyword evidence="2" id="KW-0238">DNA-binding</keyword>
<dbReference type="Proteomes" id="UP000182360">
    <property type="component" value="Unassembled WGS sequence"/>
</dbReference>
<dbReference type="GO" id="GO:0003677">
    <property type="term" value="F:DNA binding"/>
    <property type="evidence" value="ECO:0007669"/>
    <property type="project" value="UniProtKB-KW"/>
</dbReference>
<sequence>MQYIAYMQITNDQILNMMPPQFGLFGLLFAFMNRLQAAGDSFYEEITCKQWFLLACMNLYSKEAPTANELAETMGCSRQNVKEILNALVKKEILVLKQDDNDKRKQRIYFTSKQKKLAKKYQNKEMDFLKLLYEGISDDEIKNVFQIISRMEKNLTGATGGVTGVAGIQA</sequence>
<dbReference type="PANTHER" id="PTHR33164:SF58">
    <property type="entry name" value="DNA-BINDING TRANSCRIPTIONAL REPRESSOR SCOC"/>
    <property type="match status" value="1"/>
</dbReference>
<gene>
    <name evidence="2" type="ORF">SAMN04487977_102464</name>
</gene>
<evidence type="ECO:0000259" key="1">
    <source>
        <dbReference type="PROSITE" id="PS50995"/>
    </source>
</evidence>
<dbReference type="PRINTS" id="PR00598">
    <property type="entry name" value="HTHMARR"/>
</dbReference>
<dbReference type="InterPro" id="IPR039422">
    <property type="entry name" value="MarR/SlyA-like"/>
</dbReference>
<dbReference type="InterPro" id="IPR000835">
    <property type="entry name" value="HTH_MarR-typ"/>
</dbReference>
<dbReference type="Pfam" id="PF01047">
    <property type="entry name" value="MarR"/>
    <property type="match status" value="1"/>
</dbReference>
<organism evidence="2 3">
    <name type="scientific">Treponema bryantii</name>
    <dbReference type="NCBI Taxonomy" id="163"/>
    <lineage>
        <taxon>Bacteria</taxon>
        <taxon>Pseudomonadati</taxon>
        <taxon>Spirochaetota</taxon>
        <taxon>Spirochaetia</taxon>
        <taxon>Spirochaetales</taxon>
        <taxon>Treponemataceae</taxon>
        <taxon>Treponema</taxon>
    </lineage>
</organism>
<dbReference type="SMART" id="SM00347">
    <property type="entry name" value="HTH_MARR"/>
    <property type="match status" value="1"/>
</dbReference>
<keyword evidence="3" id="KW-1185">Reference proteome</keyword>
<dbReference type="InterPro" id="IPR036388">
    <property type="entry name" value="WH-like_DNA-bd_sf"/>
</dbReference>
<dbReference type="GO" id="GO:0006950">
    <property type="term" value="P:response to stress"/>
    <property type="evidence" value="ECO:0007669"/>
    <property type="project" value="TreeGrafter"/>
</dbReference>
<dbReference type="InterPro" id="IPR036390">
    <property type="entry name" value="WH_DNA-bd_sf"/>
</dbReference>
<dbReference type="PROSITE" id="PS50995">
    <property type="entry name" value="HTH_MARR_2"/>
    <property type="match status" value="1"/>
</dbReference>
<dbReference type="PANTHER" id="PTHR33164">
    <property type="entry name" value="TRANSCRIPTIONAL REGULATOR, MARR FAMILY"/>
    <property type="match status" value="1"/>
</dbReference>
<protein>
    <submittedName>
        <fullName evidence="2">DNA-binding transcriptional regulator, MarR family</fullName>
    </submittedName>
</protein>
<evidence type="ECO:0000313" key="3">
    <source>
        <dbReference type="Proteomes" id="UP000182360"/>
    </source>
</evidence>
<evidence type="ECO:0000313" key="2">
    <source>
        <dbReference type="EMBL" id="SEQ09316.1"/>
    </source>
</evidence>
<dbReference type="AlphaFoldDB" id="A0A1H9D762"/>
<accession>A0A1H9D762</accession>
<name>A0A1H9D762_9SPIR</name>
<dbReference type="Gene3D" id="1.10.10.10">
    <property type="entry name" value="Winged helix-like DNA-binding domain superfamily/Winged helix DNA-binding domain"/>
    <property type="match status" value="1"/>
</dbReference>
<dbReference type="EMBL" id="FOFU01000002">
    <property type="protein sequence ID" value="SEQ09316.1"/>
    <property type="molecule type" value="Genomic_DNA"/>
</dbReference>
<dbReference type="eggNOG" id="COG1846">
    <property type="taxonomic scope" value="Bacteria"/>
</dbReference>